<accession>A0A8J4H7S3</accession>
<dbReference type="InterPro" id="IPR013785">
    <property type="entry name" value="Aldolase_TIM"/>
</dbReference>
<evidence type="ECO:0000259" key="1">
    <source>
        <dbReference type="Pfam" id="PF02581"/>
    </source>
</evidence>
<proteinExistence type="predicted"/>
<evidence type="ECO:0000313" key="2">
    <source>
        <dbReference type="EMBL" id="HGC42050.1"/>
    </source>
</evidence>
<gene>
    <name evidence="2" type="ORF">ENY07_02340</name>
</gene>
<comment type="caution">
    <text evidence="2">The sequence shown here is derived from an EMBL/GenBank/DDBJ whole genome shotgun (WGS) entry which is preliminary data.</text>
</comment>
<dbReference type="SUPFAM" id="SSF51391">
    <property type="entry name" value="Thiamin phosphate synthase"/>
    <property type="match status" value="1"/>
</dbReference>
<dbReference type="Gene3D" id="3.20.20.70">
    <property type="entry name" value="Aldolase class I"/>
    <property type="match status" value="1"/>
</dbReference>
<dbReference type="InterPro" id="IPR036206">
    <property type="entry name" value="ThiamineP_synth_sf"/>
</dbReference>
<dbReference type="CDD" id="cd00564">
    <property type="entry name" value="TMP_TenI"/>
    <property type="match status" value="1"/>
</dbReference>
<sequence>MDGKLLAWARAVKSRRTGALPPLWLFSDAARLMDPRPLITRLPPGLCGVVLRHDQRRLGPDLARLCRARRVKLAIAGDWRLAQRLRAGLHLRAGRDPVFQARVAFRTSSAHSLPELRRARRAGAALVFLSPVFPTRSHPGARGLGLCRWAALARRAGGTAAALGGIDGRRIGALPRRLAVAVGMIGGAAA</sequence>
<organism evidence="2">
    <name type="scientific">Acidicaldus sp</name>
    <dbReference type="NCBI Taxonomy" id="1872105"/>
    <lineage>
        <taxon>Bacteria</taxon>
        <taxon>Pseudomonadati</taxon>
        <taxon>Pseudomonadota</taxon>
        <taxon>Alphaproteobacteria</taxon>
        <taxon>Acetobacterales</taxon>
        <taxon>Acetobacteraceae</taxon>
        <taxon>Acidicaldus</taxon>
    </lineage>
</organism>
<dbReference type="Pfam" id="PF02581">
    <property type="entry name" value="TMP-TENI"/>
    <property type="match status" value="1"/>
</dbReference>
<feature type="domain" description="Thiamine phosphate synthase/TenI" evidence="1">
    <location>
        <begin position="57"/>
        <end position="175"/>
    </location>
</feature>
<name>A0A8J4H7S3_9PROT</name>
<dbReference type="EMBL" id="DTQM01000050">
    <property type="protein sequence ID" value="HGC42050.1"/>
    <property type="molecule type" value="Genomic_DNA"/>
</dbReference>
<dbReference type="GO" id="GO:0009228">
    <property type="term" value="P:thiamine biosynthetic process"/>
    <property type="evidence" value="ECO:0007669"/>
    <property type="project" value="UniProtKB-KW"/>
</dbReference>
<reference evidence="2" key="1">
    <citation type="journal article" date="2020" name="mSystems">
        <title>Genome- and Community-Level Interaction Insights into Carbon Utilization and Element Cycling Functions of Hydrothermarchaeota in Hydrothermal Sediment.</title>
        <authorList>
            <person name="Zhou Z."/>
            <person name="Liu Y."/>
            <person name="Xu W."/>
            <person name="Pan J."/>
            <person name="Luo Z.H."/>
            <person name="Li M."/>
        </authorList>
    </citation>
    <scope>NUCLEOTIDE SEQUENCE</scope>
    <source>
        <strain evidence="2">SpSt-997</strain>
    </source>
</reference>
<dbReference type="AlphaFoldDB" id="A0A8J4H7S3"/>
<dbReference type="InterPro" id="IPR022998">
    <property type="entry name" value="ThiamineP_synth_TenI"/>
</dbReference>
<protein>
    <submittedName>
        <fullName evidence="2">Thiamine phosphate synthase</fullName>
    </submittedName>
</protein>